<sequence>MKQKLLVQCVMTLALLLVSHLLFAQQKTLTGRVVDQTGSPLAGATVKVKGGTVATTTDEIGAFSLDVPATAQTLEVSFIGYSTKDAPIVGTELNIQLSANADQDLEEVVVVGYGTARKKDLTGAMVTIAEKNFNKGIMTSPDQLIQGKTPGVMVINNTGQPGGSVTVRIRGNSSIRASNNPLFVLDGVPMSGNSPLPEGRGGFSSDRGNPLTYLNPGDIASMDILKDASATAIYGSRGANGVVIITTKKGTPGEPKISIGASAGLSGMREYPDVLDAGRFREALNYYTPEEIANADFGGNEDAFRAITRQAVTQNYYGDVSGGTENGKYRLSGGYLNQNGVITGSQLKKYTGNFTGNFRFLENKRLGLDFSLFVTQLDNRYAPINATVGSEGNIISQAMQWNPTLPLRDADGNLTFVSTTTRNPLTSIEAFKDLATTNTMVVNVAPYYKITDDLEYRMIYSAMRQTGSRQGMYRAGLIDPSAIENEEAFISNNGETNIQMTHTLSYNKQINEDWNVNALIGYEYLNYDFRNNISFGGAFRYIGLDYFDYLQFSTVNTRQISSYRSPTNQLQSFFARGGVNYLNRYLLTATIRRDGSTKFGENNRYAMFPSVAVAWNLAEEEFLKSSNLFSQLKVRVGYGSTGNQEFTSGASLNRIVFDNQSANQVNYGNPDLRWETSTTINAGIDFAVLNNRLYGSIDFFNKKTTDALFEQTLAQPAPAGRIWVNLDGEIENKGVEVALTGTIIKNTDWTWDLTANATFLKNSVSGLVGYYETGALRGQGFSGVLGQRMVNGQPLNVWYLAQYEGIDPQTGLSMYRGLDGSVSSANDPAENKMYANSPNPTTLLGISTNVNYKKFALAANMNGAMGHYLFNNSAATVLGLSNLSSRNIGSAFFDTSVRESTSNSSAPSTRYLEKGDYLKLANLTLSYNVGDVGRTFKNLSVSLTGQNLFIITKYTGFDPEVNTDGSNNGIPSLGIEYLPYPPSRNFLLGVNFAL</sequence>
<dbReference type="STRING" id="1229276.DI53_2673"/>
<dbReference type="InterPro" id="IPR012910">
    <property type="entry name" value="Plug_dom"/>
</dbReference>
<proteinExistence type="inferred from homology"/>
<evidence type="ECO:0000256" key="10">
    <source>
        <dbReference type="SAM" id="SignalP"/>
    </source>
</evidence>
<dbReference type="Proteomes" id="UP000031802">
    <property type="component" value="Unassembled WGS sequence"/>
</dbReference>
<evidence type="ECO:0000256" key="4">
    <source>
        <dbReference type="ARBA" id="ARBA00022692"/>
    </source>
</evidence>
<keyword evidence="13" id="KW-0675">Receptor</keyword>
<dbReference type="EMBL" id="JJMU01000048">
    <property type="protein sequence ID" value="KGE13612.1"/>
    <property type="molecule type" value="Genomic_DNA"/>
</dbReference>
<dbReference type="InterPro" id="IPR039426">
    <property type="entry name" value="TonB-dep_rcpt-like"/>
</dbReference>
<protein>
    <submittedName>
        <fullName evidence="13">TonB-dependent receptor plug</fullName>
    </submittedName>
</protein>
<feature type="domain" description="TonB-dependent receptor-like beta-barrel" evidence="11">
    <location>
        <begin position="499"/>
        <end position="948"/>
    </location>
</feature>
<keyword evidence="10" id="KW-0732">Signal</keyword>
<evidence type="ECO:0000256" key="9">
    <source>
        <dbReference type="RuleBase" id="RU003357"/>
    </source>
</evidence>
<dbReference type="InterPro" id="IPR023996">
    <property type="entry name" value="TonB-dep_OMP_SusC/RagA"/>
</dbReference>
<accession>A0A0B8SZY7</accession>
<evidence type="ECO:0000256" key="6">
    <source>
        <dbReference type="ARBA" id="ARBA00023136"/>
    </source>
</evidence>
<dbReference type="NCBIfam" id="TIGR04056">
    <property type="entry name" value="OMP_RagA_SusC"/>
    <property type="match status" value="1"/>
</dbReference>
<evidence type="ECO:0000313" key="14">
    <source>
        <dbReference type="Proteomes" id="UP000031802"/>
    </source>
</evidence>
<evidence type="ECO:0000259" key="11">
    <source>
        <dbReference type="Pfam" id="PF00593"/>
    </source>
</evidence>
<comment type="subcellular location">
    <subcellularLocation>
        <location evidence="1 8">Cell outer membrane</location>
        <topology evidence="1 8">Multi-pass membrane protein</topology>
    </subcellularLocation>
</comment>
<keyword evidence="14" id="KW-1185">Reference proteome</keyword>
<evidence type="ECO:0000259" key="12">
    <source>
        <dbReference type="Pfam" id="PF07715"/>
    </source>
</evidence>
<dbReference type="PATRIC" id="fig|1229276.3.peg.2750"/>
<evidence type="ECO:0000256" key="3">
    <source>
        <dbReference type="ARBA" id="ARBA00022452"/>
    </source>
</evidence>
<dbReference type="GO" id="GO:0009279">
    <property type="term" value="C:cell outer membrane"/>
    <property type="evidence" value="ECO:0007669"/>
    <property type="project" value="UniProtKB-SubCell"/>
</dbReference>
<evidence type="ECO:0000256" key="5">
    <source>
        <dbReference type="ARBA" id="ARBA00023077"/>
    </source>
</evidence>
<keyword evidence="3 8" id="KW-1134">Transmembrane beta strand</keyword>
<dbReference type="eggNOG" id="COG4771">
    <property type="taxonomic scope" value="Bacteria"/>
</dbReference>
<dbReference type="Pfam" id="PF00593">
    <property type="entry name" value="TonB_dep_Rec_b-barrel"/>
    <property type="match status" value="1"/>
</dbReference>
<dbReference type="Gene3D" id="2.170.130.10">
    <property type="entry name" value="TonB-dependent receptor, plug domain"/>
    <property type="match status" value="1"/>
</dbReference>
<dbReference type="SUPFAM" id="SSF49464">
    <property type="entry name" value="Carboxypeptidase regulatory domain-like"/>
    <property type="match status" value="1"/>
</dbReference>
<organism evidence="13 14">
    <name type="scientific">Sphingobacterium deserti</name>
    <dbReference type="NCBI Taxonomy" id="1229276"/>
    <lineage>
        <taxon>Bacteria</taxon>
        <taxon>Pseudomonadati</taxon>
        <taxon>Bacteroidota</taxon>
        <taxon>Sphingobacteriia</taxon>
        <taxon>Sphingobacteriales</taxon>
        <taxon>Sphingobacteriaceae</taxon>
        <taxon>Sphingobacterium</taxon>
    </lineage>
</organism>
<evidence type="ECO:0000256" key="1">
    <source>
        <dbReference type="ARBA" id="ARBA00004571"/>
    </source>
</evidence>
<dbReference type="Gene3D" id="2.40.170.20">
    <property type="entry name" value="TonB-dependent receptor, beta-barrel domain"/>
    <property type="match status" value="1"/>
</dbReference>
<evidence type="ECO:0000256" key="8">
    <source>
        <dbReference type="PROSITE-ProRule" id="PRU01360"/>
    </source>
</evidence>
<dbReference type="NCBIfam" id="TIGR04057">
    <property type="entry name" value="SusC_RagA_signa"/>
    <property type="match status" value="1"/>
</dbReference>
<feature type="chain" id="PRO_5002138492" evidence="10">
    <location>
        <begin position="25"/>
        <end position="994"/>
    </location>
</feature>
<comment type="similarity">
    <text evidence="8 9">Belongs to the TonB-dependent receptor family.</text>
</comment>
<gene>
    <name evidence="13" type="ORF">DI53_2673</name>
</gene>
<dbReference type="RefSeq" id="WP_037500244.1">
    <property type="nucleotide sequence ID" value="NZ_JJMU01000048.1"/>
</dbReference>
<dbReference type="OrthoDB" id="9768177at2"/>
<keyword evidence="4 8" id="KW-0812">Transmembrane</keyword>
<comment type="caution">
    <text evidence="13">The sequence shown here is derived from an EMBL/GenBank/DDBJ whole genome shotgun (WGS) entry which is preliminary data.</text>
</comment>
<feature type="signal peptide" evidence="10">
    <location>
        <begin position="1"/>
        <end position="24"/>
    </location>
</feature>
<dbReference type="InterPro" id="IPR008969">
    <property type="entry name" value="CarboxyPept-like_regulatory"/>
</dbReference>
<reference evidence="13 14" key="2">
    <citation type="journal article" date="2015" name="PLoS ONE">
        <title>Whole-Genome Optical Mapping and Finished Genome Sequence of Sphingobacterium deserti sp. nov., a New Species Isolated from the Western Desert of China.</title>
        <authorList>
            <person name="Teng C."/>
            <person name="Zhou Z."/>
            <person name="Molnar I."/>
            <person name="Li X."/>
            <person name="Tang R."/>
            <person name="Chen M."/>
            <person name="Wang L."/>
            <person name="Su S."/>
            <person name="Zhang W."/>
            <person name="Lin M."/>
        </authorList>
    </citation>
    <scope>NUCLEOTIDE SEQUENCE [LARGE SCALE GENOMIC DNA]</scope>
    <source>
        <strain evidence="14">ACCC05744</strain>
    </source>
</reference>
<keyword evidence="5 9" id="KW-0798">TonB box</keyword>
<keyword evidence="2 8" id="KW-0813">Transport</keyword>
<keyword evidence="7 8" id="KW-0998">Cell outer membrane</keyword>
<dbReference type="PROSITE" id="PS52016">
    <property type="entry name" value="TONB_DEPENDENT_REC_3"/>
    <property type="match status" value="1"/>
</dbReference>
<name>A0A0B8SZY7_9SPHI</name>
<dbReference type="Gene3D" id="2.60.40.1120">
    <property type="entry name" value="Carboxypeptidase-like, regulatory domain"/>
    <property type="match status" value="1"/>
</dbReference>
<dbReference type="SUPFAM" id="SSF56935">
    <property type="entry name" value="Porins"/>
    <property type="match status" value="1"/>
</dbReference>
<dbReference type="Pfam" id="PF13715">
    <property type="entry name" value="CarbopepD_reg_2"/>
    <property type="match status" value="1"/>
</dbReference>
<feature type="domain" description="TonB-dependent receptor plug" evidence="12">
    <location>
        <begin position="118"/>
        <end position="242"/>
    </location>
</feature>
<reference evidence="14" key="1">
    <citation type="submission" date="2014-04" db="EMBL/GenBank/DDBJ databases">
        <title>Whole-Genome optical mapping and complete genome sequence of Sphingobacterium deserti sp. nov., a new spaces isolated from desert in the west of China.</title>
        <authorList>
            <person name="Teng C."/>
            <person name="Zhou Z."/>
            <person name="Li X."/>
            <person name="Chen M."/>
            <person name="Lin M."/>
            <person name="Wang L."/>
            <person name="Su S."/>
            <person name="Zhang C."/>
            <person name="Zhang W."/>
        </authorList>
    </citation>
    <scope>NUCLEOTIDE SEQUENCE [LARGE SCALE GENOMIC DNA]</scope>
    <source>
        <strain evidence="14">ACCC05744</strain>
    </source>
</reference>
<dbReference type="InterPro" id="IPR023997">
    <property type="entry name" value="TonB-dep_OMP_SusC/RagA_CS"/>
</dbReference>
<dbReference type="InterPro" id="IPR037066">
    <property type="entry name" value="Plug_dom_sf"/>
</dbReference>
<evidence type="ECO:0000256" key="2">
    <source>
        <dbReference type="ARBA" id="ARBA00022448"/>
    </source>
</evidence>
<dbReference type="AlphaFoldDB" id="A0A0B8SZY7"/>
<keyword evidence="6 8" id="KW-0472">Membrane</keyword>
<dbReference type="Pfam" id="PF07715">
    <property type="entry name" value="Plug"/>
    <property type="match status" value="1"/>
</dbReference>
<evidence type="ECO:0000313" key="13">
    <source>
        <dbReference type="EMBL" id="KGE13612.1"/>
    </source>
</evidence>
<dbReference type="InterPro" id="IPR036942">
    <property type="entry name" value="Beta-barrel_TonB_sf"/>
</dbReference>
<dbReference type="InterPro" id="IPR000531">
    <property type="entry name" value="Beta-barrel_TonB"/>
</dbReference>
<evidence type="ECO:0000256" key="7">
    <source>
        <dbReference type="ARBA" id="ARBA00023237"/>
    </source>
</evidence>